<feature type="compositionally biased region" description="Basic and acidic residues" evidence="1">
    <location>
        <begin position="181"/>
        <end position="195"/>
    </location>
</feature>
<evidence type="ECO:0000313" key="3">
    <source>
        <dbReference type="Proteomes" id="UP000594262"/>
    </source>
</evidence>
<organism evidence="2 3">
    <name type="scientific">Clytia hemisphaerica</name>
    <dbReference type="NCBI Taxonomy" id="252671"/>
    <lineage>
        <taxon>Eukaryota</taxon>
        <taxon>Metazoa</taxon>
        <taxon>Cnidaria</taxon>
        <taxon>Hydrozoa</taxon>
        <taxon>Hydroidolina</taxon>
        <taxon>Leptothecata</taxon>
        <taxon>Obeliida</taxon>
        <taxon>Clytiidae</taxon>
        <taxon>Clytia</taxon>
    </lineage>
</organism>
<feature type="compositionally biased region" description="Basic and acidic residues" evidence="1">
    <location>
        <begin position="157"/>
        <end position="173"/>
    </location>
</feature>
<feature type="compositionally biased region" description="Basic residues" evidence="1">
    <location>
        <begin position="1"/>
        <end position="12"/>
    </location>
</feature>
<dbReference type="EnsemblMetazoa" id="CLYHEMT008926.1">
    <property type="protein sequence ID" value="CLYHEMP008926.1"/>
    <property type="gene ID" value="CLYHEMG008926"/>
</dbReference>
<feature type="compositionally biased region" description="Polar residues" evidence="1">
    <location>
        <begin position="198"/>
        <end position="220"/>
    </location>
</feature>
<sequence>MDRHSRKQKRKYGTGFSSNRIVGKQKKNNNTAFNQFADFQTNNNETIDIGHFSSSSSSDSDNDDGGFGNAVKSYSRVGGRRSYDSKNSLNQRTSNAVKGRQTNRKAFNESISQFRQLTTTTSDHDDISNDDDVDGCDTAVEEEDAFSEVEIDETFEETQHDSQRSRKATIREDESSDCEQTNEKKNQDIRQRQLEQAKPTNTNTSINKNNQAIASSSTQDIIDDPTPSPSQGVQAFSVDSPSESPRNNPVSQCIDDDPDGDTQDESMIAPKLSPIKNKRPVKGGLVERIRVLQRRQQSDLTFWKHHNNKNESRTVEETFQTQVLSVQSSYGITAISCSMKDDIEVTLLIPDDMFKDMGINERSKLAVHPPW</sequence>
<feature type="compositionally biased region" description="Acidic residues" evidence="1">
    <location>
        <begin position="254"/>
        <end position="264"/>
    </location>
</feature>
<feature type="region of interest" description="Disordered" evidence="1">
    <location>
        <begin position="155"/>
        <end position="267"/>
    </location>
</feature>
<feature type="compositionally biased region" description="Polar residues" evidence="1">
    <location>
        <begin position="85"/>
        <end position="96"/>
    </location>
</feature>
<dbReference type="Proteomes" id="UP000594262">
    <property type="component" value="Unplaced"/>
</dbReference>
<proteinExistence type="predicted"/>
<evidence type="ECO:0000313" key="2">
    <source>
        <dbReference type="EnsemblMetazoa" id="CLYHEMP008926.1"/>
    </source>
</evidence>
<feature type="compositionally biased region" description="Polar residues" evidence="1">
    <location>
        <begin position="229"/>
        <end position="251"/>
    </location>
</feature>
<accession>A0A7M5UCF3</accession>
<dbReference type="GeneID" id="136821220"/>
<feature type="region of interest" description="Disordered" evidence="1">
    <location>
        <begin position="1"/>
        <end position="34"/>
    </location>
</feature>
<feature type="region of interest" description="Disordered" evidence="1">
    <location>
        <begin position="50"/>
        <end position="109"/>
    </location>
</feature>
<protein>
    <submittedName>
        <fullName evidence="2">Uncharacterized protein</fullName>
    </submittedName>
</protein>
<dbReference type="AlphaFoldDB" id="A0A7M5UCF3"/>
<reference evidence="2" key="1">
    <citation type="submission" date="2021-01" db="UniProtKB">
        <authorList>
            <consortium name="EnsemblMetazoa"/>
        </authorList>
    </citation>
    <scope>IDENTIFICATION</scope>
</reference>
<dbReference type="RefSeq" id="XP_066933554.1">
    <property type="nucleotide sequence ID" value="XM_067077453.1"/>
</dbReference>
<name>A0A7M5UCF3_9CNID</name>
<evidence type="ECO:0000256" key="1">
    <source>
        <dbReference type="SAM" id="MobiDB-lite"/>
    </source>
</evidence>
<keyword evidence="3" id="KW-1185">Reference proteome</keyword>